<comment type="similarity">
    <text evidence="1">Belongs to the AB hydrolase superfamily. MetX family.</text>
</comment>
<dbReference type="PANTHER" id="PTHR32268">
    <property type="entry name" value="HOMOSERINE O-ACETYLTRANSFERASE"/>
    <property type="match status" value="1"/>
</dbReference>
<gene>
    <name evidence="3" type="ORF">CLO192961_LOCUS252355</name>
</gene>
<dbReference type="InterPro" id="IPR000073">
    <property type="entry name" value="AB_hydrolase_1"/>
</dbReference>
<accession>A0ABY6UE82</accession>
<protein>
    <recommendedName>
        <fullName evidence="2">AB hydrolase-1 domain-containing protein</fullName>
    </recommendedName>
</protein>
<dbReference type="EMBL" id="CABFNS010000798">
    <property type="protein sequence ID" value="VUC29301.1"/>
    <property type="molecule type" value="Genomic_DNA"/>
</dbReference>
<dbReference type="Gene3D" id="3.40.50.1820">
    <property type="entry name" value="alpha/beta hydrolase"/>
    <property type="match status" value="1"/>
</dbReference>
<organism evidence="3 4">
    <name type="scientific">Bionectria ochroleuca</name>
    <name type="common">Gliocladium roseum</name>
    <dbReference type="NCBI Taxonomy" id="29856"/>
    <lineage>
        <taxon>Eukaryota</taxon>
        <taxon>Fungi</taxon>
        <taxon>Dikarya</taxon>
        <taxon>Ascomycota</taxon>
        <taxon>Pezizomycotina</taxon>
        <taxon>Sordariomycetes</taxon>
        <taxon>Hypocreomycetidae</taxon>
        <taxon>Hypocreales</taxon>
        <taxon>Bionectriaceae</taxon>
        <taxon>Clonostachys</taxon>
    </lineage>
</organism>
<evidence type="ECO:0000256" key="1">
    <source>
        <dbReference type="ARBA" id="ARBA00006886"/>
    </source>
</evidence>
<name>A0ABY6UE82_BIOOC</name>
<feature type="domain" description="AB hydrolase-1" evidence="2">
    <location>
        <begin position="71"/>
        <end position="163"/>
    </location>
</feature>
<dbReference type="PANTHER" id="PTHR32268:SF15">
    <property type="entry name" value="HOMOSERINE ACETYLTRANSFERASE FAMILY PROTEIN (AFU_ORTHOLOGUE AFUA_1G15350)"/>
    <property type="match status" value="1"/>
</dbReference>
<sequence>MSSTMKEVPKTDSLQIFHLGDLQLKSGKLLPNAFIAYKTFGDSQNPAILNPTFYAGSIGDSARLVSDAHASLNPKKYFIVIPALIGNGESISPSNTPSLRESFPVITYEDNVRAQYRLITEKLGLKHLKAVVGHSMGGMQAYQWAVQYPEFMDAIMPICASAKTAIHNNIFLEGVKSALIAARSGQSEGIGKGQKYPSGGSWTIEQKEAGLRAFGRVYAGWGFSQTWYREKRYMEAFGPTDADDFLINFWESWALSNDPDNLLVMLQTWQLGDMSASPEFNGDLPKALRSIKAKVVVAPGETDLYFTPEDSKFEVANMAPGRATLAVIPSIWGHWAGAPGDSKEDWKFLDRKMSALFLE</sequence>
<dbReference type="Proteomes" id="UP000766486">
    <property type="component" value="Unassembled WGS sequence"/>
</dbReference>
<evidence type="ECO:0000259" key="2">
    <source>
        <dbReference type="Pfam" id="PF00561"/>
    </source>
</evidence>
<dbReference type="NCBIfam" id="NF005757">
    <property type="entry name" value="PRK07581.1"/>
    <property type="match status" value="1"/>
</dbReference>
<evidence type="ECO:0000313" key="3">
    <source>
        <dbReference type="EMBL" id="VUC29301.1"/>
    </source>
</evidence>
<comment type="caution">
    <text evidence="3">The sequence shown here is derived from an EMBL/GenBank/DDBJ whole genome shotgun (WGS) entry which is preliminary data.</text>
</comment>
<dbReference type="Pfam" id="PF00561">
    <property type="entry name" value="Abhydrolase_1"/>
    <property type="match status" value="1"/>
</dbReference>
<dbReference type="PIRSF" id="PIRSF000443">
    <property type="entry name" value="Homoser_Ac_trans"/>
    <property type="match status" value="1"/>
</dbReference>
<dbReference type="SUPFAM" id="SSF53474">
    <property type="entry name" value="alpha/beta-Hydrolases"/>
    <property type="match status" value="1"/>
</dbReference>
<reference evidence="3 4" key="1">
    <citation type="submission" date="2019-06" db="EMBL/GenBank/DDBJ databases">
        <authorList>
            <person name="Broberg M."/>
        </authorList>
    </citation>
    <scope>NUCLEOTIDE SEQUENCE [LARGE SCALE GENOMIC DNA]</scope>
</reference>
<evidence type="ECO:0000313" key="4">
    <source>
        <dbReference type="Proteomes" id="UP000766486"/>
    </source>
</evidence>
<dbReference type="InterPro" id="IPR008220">
    <property type="entry name" value="HAT_MetX-like"/>
</dbReference>
<dbReference type="InterPro" id="IPR029058">
    <property type="entry name" value="AB_hydrolase_fold"/>
</dbReference>
<proteinExistence type="inferred from homology"/>
<keyword evidence="4" id="KW-1185">Reference proteome</keyword>